<evidence type="ECO:0000313" key="2">
    <source>
        <dbReference type="EMBL" id="PZX44176.1"/>
    </source>
</evidence>
<keyword evidence="1" id="KW-0732">Signal</keyword>
<feature type="signal peptide" evidence="1">
    <location>
        <begin position="1"/>
        <end position="21"/>
    </location>
</feature>
<feature type="chain" id="PRO_5045658606" description="DKNYY family protein" evidence="1">
    <location>
        <begin position="22"/>
        <end position="272"/>
    </location>
</feature>
<organism evidence="2 3">
    <name type="scientific">Nonlabens dokdonensis</name>
    <dbReference type="NCBI Taxonomy" id="328515"/>
    <lineage>
        <taxon>Bacteria</taxon>
        <taxon>Pseudomonadati</taxon>
        <taxon>Bacteroidota</taxon>
        <taxon>Flavobacteriia</taxon>
        <taxon>Flavobacteriales</taxon>
        <taxon>Flavobacteriaceae</taxon>
        <taxon>Nonlabens</taxon>
    </lineage>
</organism>
<gene>
    <name evidence="2" type="ORF">LX97_01185</name>
</gene>
<sequence>MVYNLKILLIFLCGLSSFSQHIPQDFIVTKENDTIRGYFTEEGLKEFHPKDKPYLKYRMHYIKDAVAYSRNGKLYEYFRKDVVDGIYNNDNSYLTEEDPNYNYDYKKNFYHKSLKKPDYIITVSKDTVFGKIFEQAIGEKLYLKNRNDEKIKIRYKEVLAYQYNGSFYTTFPDLKNGKKDFYKLERTGEIELYSLEKISYFNSTDAFGNYSGGTYIFNYYLYDGNELKRVKNLYKSICKGLFKKESLICNKIKRKELTIENMPLIMDYYNNL</sequence>
<reference evidence="2 3" key="1">
    <citation type="submission" date="2018-06" db="EMBL/GenBank/DDBJ databases">
        <title>Genomic Encyclopedia of Archaeal and Bacterial Type Strains, Phase II (KMG-II): from individual species to whole genera.</title>
        <authorList>
            <person name="Goeker M."/>
        </authorList>
    </citation>
    <scope>NUCLEOTIDE SEQUENCE [LARGE SCALE GENOMIC DNA]</scope>
    <source>
        <strain evidence="2 3">DSM 17205</strain>
    </source>
</reference>
<dbReference type="Proteomes" id="UP000248584">
    <property type="component" value="Unassembled WGS sequence"/>
</dbReference>
<dbReference type="RefSeq" id="WP_015362022.1">
    <property type="nucleotide sequence ID" value="NZ_QKZR01000001.1"/>
</dbReference>
<comment type="caution">
    <text evidence="2">The sequence shown here is derived from an EMBL/GenBank/DDBJ whole genome shotgun (WGS) entry which is preliminary data.</text>
</comment>
<evidence type="ECO:0000256" key="1">
    <source>
        <dbReference type="SAM" id="SignalP"/>
    </source>
</evidence>
<accession>A0ABX5Q2H7</accession>
<keyword evidence="3" id="KW-1185">Reference proteome</keyword>
<dbReference type="EMBL" id="QKZR01000001">
    <property type="protein sequence ID" value="PZX44176.1"/>
    <property type="molecule type" value="Genomic_DNA"/>
</dbReference>
<evidence type="ECO:0008006" key="4">
    <source>
        <dbReference type="Google" id="ProtNLM"/>
    </source>
</evidence>
<proteinExistence type="predicted"/>
<protein>
    <recommendedName>
        <fullName evidence="4">DKNYY family protein</fullName>
    </recommendedName>
</protein>
<name>A0ABX5Q2H7_9FLAO</name>
<evidence type="ECO:0000313" key="3">
    <source>
        <dbReference type="Proteomes" id="UP000248584"/>
    </source>
</evidence>